<keyword evidence="1" id="KW-0472">Membrane</keyword>
<sequence length="118" mass="13872">MASDNTMHKTRHWHTFSTGAKSHIARRYWQYRADFRDQVVKAALKHWPETFASTRQTEIVEHIFRDANFRSELRLGPITWWLLGLAIKAILSALVDYWFQTAKSTLPNPFKRPTEPSS</sequence>
<feature type="transmembrane region" description="Helical" evidence="1">
    <location>
        <begin position="78"/>
        <end position="99"/>
    </location>
</feature>
<gene>
    <name evidence="2" type="ORF">Pan97_24800</name>
</gene>
<dbReference type="KEGG" id="bvo:Pan97_24800"/>
<dbReference type="EMBL" id="CP036289">
    <property type="protein sequence ID" value="QDU75448.1"/>
    <property type="molecule type" value="Genomic_DNA"/>
</dbReference>
<evidence type="ECO:0000313" key="2">
    <source>
        <dbReference type="EMBL" id="QDU75448.1"/>
    </source>
</evidence>
<dbReference type="RefSeq" id="WP_144972838.1">
    <property type="nucleotide sequence ID" value="NZ_CP036289.1"/>
</dbReference>
<dbReference type="OrthoDB" id="9951447at2"/>
<dbReference type="Proteomes" id="UP000318626">
    <property type="component" value="Chromosome"/>
</dbReference>
<proteinExistence type="predicted"/>
<evidence type="ECO:0000256" key="1">
    <source>
        <dbReference type="SAM" id="Phobius"/>
    </source>
</evidence>
<evidence type="ECO:0000313" key="3">
    <source>
        <dbReference type="Proteomes" id="UP000318626"/>
    </source>
</evidence>
<keyword evidence="1" id="KW-1133">Transmembrane helix</keyword>
<protein>
    <submittedName>
        <fullName evidence="2">Uncharacterized protein</fullName>
    </submittedName>
</protein>
<reference evidence="3" key="1">
    <citation type="submission" date="2019-02" db="EMBL/GenBank/DDBJ databases">
        <title>Deep-cultivation of Planctomycetes and their phenomic and genomic characterization uncovers novel biology.</title>
        <authorList>
            <person name="Wiegand S."/>
            <person name="Jogler M."/>
            <person name="Boedeker C."/>
            <person name="Pinto D."/>
            <person name="Vollmers J."/>
            <person name="Rivas-Marin E."/>
            <person name="Kohn T."/>
            <person name="Peeters S.H."/>
            <person name="Heuer A."/>
            <person name="Rast P."/>
            <person name="Oberbeckmann S."/>
            <person name="Bunk B."/>
            <person name="Jeske O."/>
            <person name="Meyerdierks A."/>
            <person name="Storesund J.E."/>
            <person name="Kallscheuer N."/>
            <person name="Luecker S."/>
            <person name="Lage O.M."/>
            <person name="Pohl T."/>
            <person name="Merkel B.J."/>
            <person name="Hornburger P."/>
            <person name="Mueller R.-W."/>
            <person name="Bruemmer F."/>
            <person name="Labrenz M."/>
            <person name="Spormann A.M."/>
            <person name="Op den Camp H."/>
            <person name="Overmann J."/>
            <person name="Amann R."/>
            <person name="Jetten M.S.M."/>
            <person name="Mascher T."/>
            <person name="Medema M.H."/>
            <person name="Devos D.P."/>
            <person name="Kaster A.-K."/>
            <person name="Ovreas L."/>
            <person name="Rohde M."/>
            <person name="Galperin M.Y."/>
            <person name="Jogler C."/>
        </authorList>
    </citation>
    <scope>NUCLEOTIDE SEQUENCE [LARGE SCALE GENOMIC DNA]</scope>
    <source>
        <strain evidence="3">Pan97</strain>
    </source>
</reference>
<dbReference type="AlphaFoldDB" id="A0A518C888"/>
<accession>A0A518C888</accession>
<name>A0A518C888_9BACT</name>
<keyword evidence="3" id="KW-1185">Reference proteome</keyword>
<organism evidence="2 3">
    <name type="scientific">Bremerella volcania</name>
    <dbReference type="NCBI Taxonomy" id="2527984"/>
    <lineage>
        <taxon>Bacteria</taxon>
        <taxon>Pseudomonadati</taxon>
        <taxon>Planctomycetota</taxon>
        <taxon>Planctomycetia</taxon>
        <taxon>Pirellulales</taxon>
        <taxon>Pirellulaceae</taxon>
        <taxon>Bremerella</taxon>
    </lineage>
</organism>
<keyword evidence="1" id="KW-0812">Transmembrane</keyword>